<dbReference type="Proteomes" id="UP000077266">
    <property type="component" value="Unassembled WGS sequence"/>
</dbReference>
<protein>
    <submittedName>
        <fullName evidence="2">SET domain-containing protein</fullName>
    </submittedName>
</protein>
<organism evidence="2 3">
    <name type="scientific">Exidia glandulosa HHB12029</name>
    <dbReference type="NCBI Taxonomy" id="1314781"/>
    <lineage>
        <taxon>Eukaryota</taxon>
        <taxon>Fungi</taxon>
        <taxon>Dikarya</taxon>
        <taxon>Basidiomycota</taxon>
        <taxon>Agaricomycotina</taxon>
        <taxon>Agaricomycetes</taxon>
        <taxon>Auriculariales</taxon>
        <taxon>Exidiaceae</taxon>
        <taxon>Exidia</taxon>
    </lineage>
</organism>
<dbReference type="STRING" id="1314781.A0A165M5K8"/>
<dbReference type="OrthoDB" id="441812at2759"/>
<gene>
    <name evidence="2" type="ORF">EXIGLDRAFT_763265</name>
</gene>
<dbReference type="FunCoup" id="A0A165M5K8">
    <property type="interactions" value="209"/>
</dbReference>
<reference evidence="2 3" key="1">
    <citation type="journal article" date="2016" name="Mol. Biol. Evol.">
        <title>Comparative Genomics of Early-Diverging Mushroom-Forming Fungi Provides Insights into the Origins of Lignocellulose Decay Capabilities.</title>
        <authorList>
            <person name="Nagy L.G."/>
            <person name="Riley R."/>
            <person name="Tritt A."/>
            <person name="Adam C."/>
            <person name="Daum C."/>
            <person name="Floudas D."/>
            <person name="Sun H."/>
            <person name="Yadav J.S."/>
            <person name="Pangilinan J."/>
            <person name="Larsson K.H."/>
            <person name="Matsuura K."/>
            <person name="Barry K."/>
            <person name="Labutti K."/>
            <person name="Kuo R."/>
            <person name="Ohm R.A."/>
            <person name="Bhattacharya S.S."/>
            <person name="Shirouzu T."/>
            <person name="Yoshinaga Y."/>
            <person name="Martin F.M."/>
            <person name="Grigoriev I.V."/>
            <person name="Hibbett D.S."/>
        </authorList>
    </citation>
    <scope>NUCLEOTIDE SEQUENCE [LARGE SCALE GENOMIC DNA]</scope>
    <source>
        <strain evidence="2 3">HHB12029</strain>
    </source>
</reference>
<dbReference type="PANTHER" id="PTHR13271">
    <property type="entry name" value="UNCHARACTERIZED PUTATIVE METHYLTRANSFERASE"/>
    <property type="match status" value="1"/>
</dbReference>
<sequence>MTPASVQTLLDWCSTHGIRIDPRVALVQSDEGSISVVARAGIGSESTLVAIPKNAILSVRTCYVSEWFGDSYDLAHTSAFALATALCAEMQRGLLSPFFGYLQSLPTTCVDIAHLWERDSPEMQWLEGTPAQALIKRRDILPRARAYFREQVVPLLAQHEDLDEVEETDILHAYSLVSSRAFVVDAYHGMSMVPIADAFNHTNDFTIQMQTDYQVCASCGALFECEHDREDGDPVPDIIIAPEAVDLEDTCDMVTTEFIRAGDEVFNTYDAAGLSNTELLVRYGFILPGNGTGTACAMQYTVQELERLLETTSPSDRRVHLALRYVMEERKALEELEASLQSRDEV</sequence>
<evidence type="ECO:0000313" key="2">
    <source>
        <dbReference type="EMBL" id="KZV98798.1"/>
    </source>
</evidence>
<dbReference type="InterPro" id="IPR050600">
    <property type="entry name" value="SETD3_SETD6_MTase"/>
</dbReference>
<dbReference type="CDD" id="cd10527">
    <property type="entry name" value="SET_LSMT"/>
    <property type="match status" value="1"/>
</dbReference>
<dbReference type="GO" id="GO:0016279">
    <property type="term" value="F:protein-lysine N-methyltransferase activity"/>
    <property type="evidence" value="ECO:0007669"/>
    <property type="project" value="TreeGrafter"/>
</dbReference>
<evidence type="ECO:0000259" key="1">
    <source>
        <dbReference type="PROSITE" id="PS50280"/>
    </source>
</evidence>
<feature type="domain" description="SET" evidence="1">
    <location>
        <begin position="22"/>
        <end position="270"/>
    </location>
</feature>
<name>A0A165M5K8_EXIGL</name>
<dbReference type="EMBL" id="KV425915">
    <property type="protein sequence ID" value="KZV98798.1"/>
    <property type="molecule type" value="Genomic_DNA"/>
</dbReference>
<dbReference type="InterPro" id="IPR001214">
    <property type="entry name" value="SET_dom"/>
</dbReference>
<evidence type="ECO:0000313" key="3">
    <source>
        <dbReference type="Proteomes" id="UP000077266"/>
    </source>
</evidence>
<dbReference type="SUPFAM" id="SSF82199">
    <property type="entry name" value="SET domain"/>
    <property type="match status" value="1"/>
</dbReference>
<keyword evidence="3" id="KW-1185">Reference proteome</keyword>
<accession>A0A165M5K8</accession>
<dbReference type="AlphaFoldDB" id="A0A165M5K8"/>
<dbReference type="PROSITE" id="PS50280">
    <property type="entry name" value="SET"/>
    <property type="match status" value="1"/>
</dbReference>
<dbReference type="GO" id="GO:0005634">
    <property type="term" value="C:nucleus"/>
    <property type="evidence" value="ECO:0007669"/>
    <property type="project" value="TreeGrafter"/>
</dbReference>
<proteinExistence type="predicted"/>
<dbReference type="PANTHER" id="PTHR13271:SF34">
    <property type="entry name" value="N-LYSINE METHYLTRANSFERASE SETD6"/>
    <property type="match status" value="1"/>
</dbReference>
<dbReference type="InParanoid" id="A0A165M5K8"/>
<dbReference type="Gene3D" id="3.90.1410.10">
    <property type="entry name" value="set domain protein methyltransferase, domain 1"/>
    <property type="match status" value="1"/>
</dbReference>
<dbReference type="InterPro" id="IPR046341">
    <property type="entry name" value="SET_dom_sf"/>
</dbReference>